<organismHost>
    <name type="scientific">Escherichia coli</name>
    <dbReference type="NCBI Taxonomy" id="562"/>
</organismHost>
<reference evidence="1 2" key="1">
    <citation type="submission" date="2018-12" db="EMBL/GenBank/DDBJ databases">
        <title>Still something new to discover - new insights into E. coli phage diversity and taxonomy.</title>
        <authorList>
            <person name="Korf I.H.E."/>
            <person name="Adriaennsens E."/>
            <person name="Dreiseikelmann B."/>
            <person name="Kropinski A."/>
            <person name="Nimtz M."/>
            <person name="Meier-Kolthoff J.P."/>
            <person name="Rohde M."/>
            <person name="van Raaij M."/>
            <person name="Wittmann J."/>
        </authorList>
    </citation>
    <scope>NUCLEOTIDE SEQUENCE [LARGE SCALE GENOMIC DNA]</scope>
</reference>
<dbReference type="Proteomes" id="UP000294673">
    <property type="component" value="Segment"/>
</dbReference>
<gene>
    <name evidence="1" type="ORF">Goslar_00092</name>
</gene>
<protein>
    <recommendedName>
        <fullName evidence="3">Tail protein</fullName>
    </recommendedName>
</protein>
<organism evidence="1 2">
    <name type="scientific">Escherichia phage vB_EcoM_Goslar</name>
    <dbReference type="NCBI Taxonomy" id="2502409"/>
    <lineage>
        <taxon>Viruses</taxon>
        <taxon>Duplodnaviria</taxon>
        <taxon>Heunggongvirae</taxon>
        <taxon>Uroviricota</taxon>
        <taxon>Caudoviricetes</taxon>
        <taxon>Chimalliviridae</taxon>
        <taxon>Goslarvirus</taxon>
        <taxon>Goslarvirus goslar</taxon>
    </lineage>
</organism>
<dbReference type="EMBL" id="MK327938">
    <property type="protein sequence ID" value="QBO63885.1"/>
    <property type="molecule type" value="Genomic_DNA"/>
</dbReference>
<evidence type="ECO:0008006" key="3">
    <source>
        <dbReference type="Google" id="ProtNLM"/>
    </source>
</evidence>
<name>A0A482GN05_BPGOS</name>
<keyword evidence="2" id="KW-1185">Reference proteome</keyword>
<proteinExistence type="predicted"/>
<evidence type="ECO:0000313" key="1">
    <source>
        <dbReference type="EMBL" id="QBO63885.1"/>
    </source>
</evidence>
<evidence type="ECO:0000313" key="2">
    <source>
        <dbReference type="Proteomes" id="UP000294673"/>
    </source>
</evidence>
<accession>A0A482GN05</accession>
<sequence length="1198" mass="133609">MATFLPDDKQDLVDQLNTLNKTDIPVDGIAVTAVGDSQKLDGVGNYTGTVTVNKPKRSFATLFPFGAIMKKETGNEDISGRAALALLNERFHLAIAESYFTEESLNATYQLGTWNSISAQIALEPTKDNPYWKDTLFISMYRSTLGALGAYSASVSSSIYVDLGSARKALNLNRTGVYKLPLPTTSSSVPDRYEWCQLLEITPSVVGGQIDWSNYLTLEPLTPTFPVMEIDTTYYFLLWTFNHKDWYVKQITASERYNDVAQLIGKWMITASPVNFVGYGHARFLTRNTGTFTDPETDHYVLNESGVMVNNRHFIAATRQEAQPDGDATTEGQSLLILGAGIFSHTTDDTKLKAHYLALAESSFDAYIKAFYAGLEPPDTPTRWIANWIVNGKQPVLAHYPLAKDDYPTHGGFHDTAVTFTNGIGKITHGAPTFGEYMDLVVQVYEGKLGWQNLNADVFKTNDDGTIDWDTKGTVFPIEKVALRTKRYVSADGDDLEACTDDEVGTIVLKDKSVSGSYLVAWAPRVPVEYGGYLIKTNECQHNRPIQVPVTRDYMGNASDAEQWFCEAAYTLYRLTQQERYQKAYKASLFTIEEYTRIDANDKFFRQVKGTDRYDTDGIAYTYTYPSKAPFTITRDADGWIVIQASSAQIYLEQQAIPFRVNRDSILRVTCGGKDTAGIAIPVEISLSLSLDKTEAKAKTYKLVLPSSAEPKGWDFKIGSLIPADAVDEVSTPTGDAVTGSVLISADKVGWKDDVAITTEFSEAAEDSWDGLFLKAQLTAAGGQFEFNPTAKQIVRQVSYFASIDYNVRVEDANGWRWWYMLPATTARNTLTLSANGWRLSGYQPGHADTDPKPSAPVWGDGSTEILFLPDGSDIAEGVFKLYAINNPPSTYTTDDGYTMLFTLKAIFEAEGTLRVGDCTIVNQRLDPLPYTPGIIPFSNNYIPNAPTFDSWRGQPYPGYQHPWVFLDMDVSAERRDLMIQNVVNFWYDSQQWYYQKFGVLGPGASAYVWDRWDAPSGSKVNDFTMYHFGDQTAWSGYQPRAFFSAVRLYAGLLDRGLAVPEKLTTYISHWIDFLFTYQQENAYQSPTDFPMDKPPAFIPNDFTGHMAGLWLAGASLAMLYGHPNDKGYSVAVNAYNEIVENYINRYTVDDVMNGGWSPAPDSANLGRDGMYFGFWSGEILRGLGYYIALLRDVKPTI</sequence>